<feature type="region of interest" description="Disordered" evidence="1">
    <location>
        <begin position="83"/>
        <end position="107"/>
    </location>
</feature>
<feature type="compositionally biased region" description="Polar residues" evidence="1">
    <location>
        <begin position="83"/>
        <end position="96"/>
    </location>
</feature>
<comment type="caution">
    <text evidence="3">The sequence shown here is derived from an EMBL/GenBank/DDBJ whole genome shotgun (WGS) entry which is preliminary data.</text>
</comment>
<dbReference type="PROSITE" id="PS50222">
    <property type="entry name" value="EF_HAND_2"/>
    <property type="match status" value="1"/>
</dbReference>
<dbReference type="OrthoDB" id="5988626at2759"/>
<sequence>MELSRTNDLVPELYTGQSLGKSASKYTIMLPSITNGQIRTDSSPIYGFNGIHGIKIVNNSKAKDEERNCPSLPLITEGSFTSLVSRRSEKTSQNGEGSEKRNDQGISSKGGIERLHVALELLLSAVIGANSFEDVCIGGSSGLKMKQLQLDCEFKNAEHGWYPKGLNPRLANSSQASQLPTMGFQMLSTSERFILHHSVGQPVGNLPRKKHLTTNGSTNKKGYQMTLGGQSVVNTRYRMPSVGNGVSRTKDASVAKSSYLSEPYPAKIHKREVSKLEGLVIHSRSCSCRRHTQEKEQKATLKSRSLDSWRKERLNNIERKEGPNNKKAVKPTDRPPPKKQQTPNGLDGPQSKRKSKRANVLASDSFFSLPDHRKRVKKSTTKMNGQTHLKSPLRVKEVNSTEPIPTIDIVTEEHQEESMIYVESFDEDLGNKIEKEDVVEQMDLEYPNNKREPKDHSTRVDVTSVASLTVCEPQRSATPRLLKESFSKVDKKQSGTIDMQSFENMLASLLNVHPGSFTMQKVLSNVNKTKYDTITGVELLAHIPYFVTAAPNDI</sequence>
<organism evidence="3 4">
    <name type="scientific">Stylophora pistillata</name>
    <name type="common">Smooth cauliflower coral</name>
    <dbReference type="NCBI Taxonomy" id="50429"/>
    <lineage>
        <taxon>Eukaryota</taxon>
        <taxon>Metazoa</taxon>
        <taxon>Cnidaria</taxon>
        <taxon>Anthozoa</taxon>
        <taxon>Hexacorallia</taxon>
        <taxon>Scleractinia</taxon>
        <taxon>Astrocoeniina</taxon>
        <taxon>Pocilloporidae</taxon>
        <taxon>Stylophora</taxon>
    </lineage>
</organism>
<dbReference type="EMBL" id="LSMT01000034">
    <property type="protein sequence ID" value="PFX31515.1"/>
    <property type="molecule type" value="Genomic_DNA"/>
</dbReference>
<feature type="compositionally biased region" description="Basic and acidic residues" evidence="1">
    <location>
        <begin position="291"/>
        <end position="336"/>
    </location>
</feature>
<dbReference type="InterPro" id="IPR011992">
    <property type="entry name" value="EF-hand-dom_pair"/>
</dbReference>
<evidence type="ECO:0000313" key="3">
    <source>
        <dbReference type="EMBL" id="PFX31515.1"/>
    </source>
</evidence>
<feature type="region of interest" description="Disordered" evidence="1">
    <location>
        <begin position="288"/>
        <end position="391"/>
    </location>
</feature>
<name>A0A2B4SSZ5_STYPI</name>
<protein>
    <recommendedName>
        <fullName evidence="2">EF-hand domain-containing protein</fullName>
    </recommendedName>
</protein>
<dbReference type="Gene3D" id="1.10.238.10">
    <property type="entry name" value="EF-hand"/>
    <property type="match status" value="1"/>
</dbReference>
<dbReference type="AlphaFoldDB" id="A0A2B4SSZ5"/>
<keyword evidence="4" id="KW-1185">Reference proteome</keyword>
<reference evidence="4" key="1">
    <citation type="journal article" date="2017" name="bioRxiv">
        <title>Comparative analysis of the genomes of Stylophora pistillata and Acropora digitifera provides evidence for extensive differences between species of corals.</title>
        <authorList>
            <person name="Voolstra C.R."/>
            <person name="Li Y."/>
            <person name="Liew Y.J."/>
            <person name="Baumgarten S."/>
            <person name="Zoccola D."/>
            <person name="Flot J.-F."/>
            <person name="Tambutte S."/>
            <person name="Allemand D."/>
            <person name="Aranda M."/>
        </authorList>
    </citation>
    <scope>NUCLEOTIDE SEQUENCE [LARGE SCALE GENOMIC DNA]</scope>
</reference>
<evidence type="ECO:0000259" key="2">
    <source>
        <dbReference type="PROSITE" id="PS50222"/>
    </source>
</evidence>
<dbReference type="Proteomes" id="UP000225706">
    <property type="component" value="Unassembled WGS sequence"/>
</dbReference>
<dbReference type="InterPro" id="IPR002048">
    <property type="entry name" value="EF_hand_dom"/>
</dbReference>
<accession>A0A2B4SSZ5</accession>
<proteinExistence type="predicted"/>
<dbReference type="GO" id="GO:0005509">
    <property type="term" value="F:calcium ion binding"/>
    <property type="evidence" value="ECO:0007669"/>
    <property type="project" value="InterPro"/>
</dbReference>
<feature type="domain" description="EF-hand" evidence="2">
    <location>
        <begin position="477"/>
        <end position="512"/>
    </location>
</feature>
<gene>
    <name evidence="3" type="ORF">AWC38_SpisGene3589</name>
</gene>
<evidence type="ECO:0000256" key="1">
    <source>
        <dbReference type="SAM" id="MobiDB-lite"/>
    </source>
</evidence>
<dbReference type="SUPFAM" id="SSF47473">
    <property type="entry name" value="EF-hand"/>
    <property type="match status" value="1"/>
</dbReference>
<evidence type="ECO:0000313" key="4">
    <source>
        <dbReference type="Proteomes" id="UP000225706"/>
    </source>
</evidence>